<name>A0A0F9T146_9ZZZZ</name>
<proteinExistence type="predicted"/>
<organism evidence="1">
    <name type="scientific">marine sediment metagenome</name>
    <dbReference type="NCBI Taxonomy" id="412755"/>
    <lineage>
        <taxon>unclassified sequences</taxon>
        <taxon>metagenomes</taxon>
        <taxon>ecological metagenomes</taxon>
    </lineage>
</organism>
<accession>A0A0F9T146</accession>
<gene>
    <name evidence="1" type="ORF">LCGC14_0384770</name>
</gene>
<reference evidence="1" key="1">
    <citation type="journal article" date="2015" name="Nature">
        <title>Complex archaea that bridge the gap between prokaryotes and eukaryotes.</title>
        <authorList>
            <person name="Spang A."/>
            <person name="Saw J.H."/>
            <person name="Jorgensen S.L."/>
            <person name="Zaremba-Niedzwiedzka K."/>
            <person name="Martijn J."/>
            <person name="Lind A.E."/>
            <person name="van Eijk R."/>
            <person name="Schleper C."/>
            <person name="Guy L."/>
            <person name="Ettema T.J."/>
        </authorList>
    </citation>
    <scope>NUCLEOTIDE SEQUENCE</scope>
</reference>
<dbReference type="AlphaFoldDB" id="A0A0F9T146"/>
<sequence>MTLEERVEKLEKRQDIAEASEAKWQRVVDEQLTDLTNIILSLSSMMRKWNNDLAEHFKKHYIDKKERPTPKRKSKY</sequence>
<comment type="caution">
    <text evidence="1">The sequence shown here is derived from an EMBL/GenBank/DDBJ whole genome shotgun (WGS) entry which is preliminary data.</text>
</comment>
<dbReference type="EMBL" id="LAZR01000317">
    <property type="protein sequence ID" value="KKN74975.1"/>
    <property type="molecule type" value="Genomic_DNA"/>
</dbReference>
<evidence type="ECO:0000313" key="1">
    <source>
        <dbReference type="EMBL" id="KKN74975.1"/>
    </source>
</evidence>
<protein>
    <submittedName>
        <fullName evidence="1">Uncharacterized protein</fullName>
    </submittedName>
</protein>